<protein>
    <submittedName>
        <fullName evidence="4">DPPIV_N domain-containing protein</fullName>
    </submittedName>
</protein>
<keyword evidence="3" id="KW-1185">Reference proteome</keyword>
<dbReference type="STRING" id="387005.A0A183HIS5"/>
<dbReference type="InterPro" id="IPR057493">
    <property type="entry name" value="PH_RdRP-assoc"/>
</dbReference>
<feature type="domain" description="PH-like" evidence="1">
    <location>
        <begin position="1"/>
        <end position="115"/>
    </location>
</feature>
<dbReference type="Proteomes" id="UP000267606">
    <property type="component" value="Unassembled WGS sequence"/>
</dbReference>
<name>A0A183HIS5_9BILA</name>
<evidence type="ECO:0000313" key="3">
    <source>
        <dbReference type="Proteomes" id="UP000267606"/>
    </source>
</evidence>
<evidence type="ECO:0000313" key="2">
    <source>
        <dbReference type="EMBL" id="VDO50757.1"/>
    </source>
</evidence>
<reference evidence="4" key="1">
    <citation type="submission" date="2016-06" db="UniProtKB">
        <authorList>
            <consortium name="WormBaseParasite"/>
        </authorList>
    </citation>
    <scope>IDENTIFICATION</scope>
</reference>
<evidence type="ECO:0000259" key="1">
    <source>
        <dbReference type="Pfam" id="PF25359"/>
    </source>
</evidence>
<dbReference type="Pfam" id="PF25359">
    <property type="entry name" value="PH_met_RdRP"/>
    <property type="match status" value="1"/>
</dbReference>
<reference evidence="2 3" key="2">
    <citation type="submission" date="2018-11" db="EMBL/GenBank/DDBJ databases">
        <authorList>
            <consortium name="Pathogen Informatics"/>
        </authorList>
    </citation>
    <scope>NUCLEOTIDE SEQUENCE [LARGE SCALE GENOMIC DNA]</scope>
</reference>
<accession>A0A183HIS5</accession>
<dbReference type="EMBL" id="UZAJ01007686">
    <property type="protein sequence ID" value="VDO50757.1"/>
    <property type="molecule type" value="Genomic_DNA"/>
</dbReference>
<proteinExistence type="predicted"/>
<evidence type="ECO:0000313" key="4">
    <source>
        <dbReference type="WBParaSite" id="OFLC_0000738601-mRNA-1"/>
    </source>
</evidence>
<dbReference type="AlphaFoldDB" id="A0A183HIS5"/>
<dbReference type="WBParaSite" id="OFLC_0000738601-mRNA-1">
    <property type="protein sequence ID" value="OFLC_0000738601-mRNA-1"/>
    <property type="gene ID" value="OFLC_0000738601"/>
</dbReference>
<organism evidence="4">
    <name type="scientific">Onchocerca flexuosa</name>
    <dbReference type="NCBI Taxonomy" id="387005"/>
    <lineage>
        <taxon>Eukaryota</taxon>
        <taxon>Metazoa</taxon>
        <taxon>Ecdysozoa</taxon>
        <taxon>Nematoda</taxon>
        <taxon>Chromadorea</taxon>
        <taxon>Rhabditida</taxon>
        <taxon>Spirurina</taxon>
        <taxon>Spiruromorpha</taxon>
        <taxon>Filarioidea</taxon>
        <taxon>Onchocercidae</taxon>
        <taxon>Onchocerca</taxon>
    </lineage>
</organism>
<sequence>MPNMGLFFIRGEYVTKYNTSSNKSVVNSVYETKMNDAAGNHTLLSWAHFEHDRRLLTIYFAVENITRDHDGLSYTGYKFIITYSSFYTIIVDCDSDPDERDNYIYICLRYPPQVNTLLFF</sequence>
<gene>
    <name evidence="2" type="ORF">OFLC_LOCUS7387</name>
</gene>